<evidence type="ECO:0008006" key="4">
    <source>
        <dbReference type="Google" id="ProtNLM"/>
    </source>
</evidence>
<feature type="chain" id="PRO_5046972504" description="Secreted peptide" evidence="1">
    <location>
        <begin position="24"/>
        <end position="119"/>
    </location>
</feature>
<protein>
    <recommendedName>
        <fullName evidence="4">Secreted peptide</fullName>
    </recommendedName>
</protein>
<evidence type="ECO:0000313" key="3">
    <source>
        <dbReference type="Proteomes" id="UP001595075"/>
    </source>
</evidence>
<keyword evidence="1" id="KW-0732">Signal</keyword>
<keyword evidence="3" id="KW-1185">Reference proteome</keyword>
<comment type="caution">
    <text evidence="2">The sequence shown here is derived from an EMBL/GenBank/DDBJ whole genome shotgun (WGS) entry which is preliminary data.</text>
</comment>
<gene>
    <name evidence="2" type="ORF">VTL71DRAFT_12917</name>
</gene>
<evidence type="ECO:0000313" key="2">
    <source>
        <dbReference type="EMBL" id="KAL2071682.1"/>
    </source>
</evidence>
<evidence type="ECO:0000256" key="1">
    <source>
        <dbReference type="SAM" id="SignalP"/>
    </source>
</evidence>
<dbReference type="EMBL" id="JAZHXI010000005">
    <property type="protein sequence ID" value="KAL2071682.1"/>
    <property type="molecule type" value="Genomic_DNA"/>
</dbReference>
<sequence>MPPLLAPLLAPLLLLLILPTIHLSPSLALAILIFQAQISLTSKYGTKTMTLLVFLLGVWTHIYLTVSDCHSVDDPFASLSVSRRCYSQRIAVATVSLGGAVVNYRFNTIWSERTRLGQV</sequence>
<organism evidence="2 3">
    <name type="scientific">Oculimacula yallundae</name>
    <dbReference type="NCBI Taxonomy" id="86028"/>
    <lineage>
        <taxon>Eukaryota</taxon>
        <taxon>Fungi</taxon>
        <taxon>Dikarya</taxon>
        <taxon>Ascomycota</taxon>
        <taxon>Pezizomycotina</taxon>
        <taxon>Leotiomycetes</taxon>
        <taxon>Helotiales</taxon>
        <taxon>Ploettnerulaceae</taxon>
        <taxon>Oculimacula</taxon>
    </lineage>
</organism>
<accession>A0ABR4CPJ2</accession>
<name>A0ABR4CPJ2_9HELO</name>
<feature type="signal peptide" evidence="1">
    <location>
        <begin position="1"/>
        <end position="23"/>
    </location>
</feature>
<reference evidence="2 3" key="1">
    <citation type="journal article" date="2024" name="Commun. Biol.">
        <title>Comparative genomic analysis of thermophilic fungi reveals convergent evolutionary adaptations and gene losses.</title>
        <authorList>
            <person name="Steindorff A.S."/>
            <person name="Aguilar-Pontes M.V."/>
            <person name="Robinson A.J."/>
            <person name="Andreopoulos B."/>
            <person name="LaButti K."/>
            <person name="Kuo A."/>
            <person name="Mondo S."/>
            <person name="Riley R."/>
            <person name="Otillar R."/>
            <person name="Haridas S."/>
            <person name="Lipzen A."/>
            <person name="Grimwood J."/>
            <person name="Schmutz J."/>
            <person name="Clum A."/>
            <person name="Reid I.D."/>
            <person name="Moisan M.C."/>
            <person name="Butler G."/>
            <person name="Nguyen T.T.M."/>
            <person name="Dewar K."/>
            <person name="Conant G."/>
            <person name="Drula E."/>
            <person name="Henrissat B."/>
            <person name="Hansel C."/>
            <person name="Singer S."/>
            <person name="Hutchinson M.I."/>
            <person name="de Vries R.P."/>
            <person name="Natvig D.O."/>
            <person name="Powell A.J."/>
            <person name="Tsang A."/>
            <person name="Grigoriev I.V."/>
        </authorList>
    </citation>
    <scope>NUCLEOTIDE SEQUENCE [LARGE SCALE GENOMIC DNA]</scope>
    <source>
        <strain evidence="2 3">CBS 494.80</strain>
    </source>
</reference>
<dbReference type="Proteomes" id="UP001595075">
    <property type="component" value="Unassembled WGS sequence"/>
</dbReference>
<proteinExistence type="predicted"/>